<dbReference type="RefSeq" id="XP_003289142.1">
    <property type="nucleotide sequence ID" value="XM_003289094.1"/>
</dbReference>
<dbReference type="GeneID" id="10500040"/>
<dbReference type="EMBL" id="GL871101">
    <property type="protein sequence ID" value="EGC34349.1"/>
    <property type="molecule type" value="Genomic_DNA"/>
</dbReference>
<dbReference type="GO" id="GO:0005783">
    <property type="term" value="C:endoplasmic reticulum"/>
    <property type="evidence" value="ECO:0000318"/>
    <property type="project" value="GO_Central"/>
</dbReference>
<proteinExistence type="inferred from homology"/>
<name>F0ZNZ3_DICPU</name>
<keyword evidence="2 8" id="KW-0808">Transferase</keyword>
<comment type="subcellular location">
    <subcellularLocation>
        <location evidence="1">Membrane</location>
        <topology evidence="1">Multi-pass membrane protein</topology>
    </subcellularLocation>
</comment>
<dbReference type="EC" id="2.3.1.225" evidence="8"/>
<evidence type="ECO:0000256" key="1">
    <source>
        <dbReference type="ARBA" id="ARBA00004141"/>
    </source>
</evidence>
<dbReference type="InParanoid" id="F0ZNZ3"/>
<dbReference type="Proteomes" id="UP000001064">
    <property type="component" value="Unassembled WGS sequence"/>
</dbReference>
<comment type="catalytic activity">
    <reaction evidence="8">
        <text>L-cysteinyl-[protein] + hexadecanoyl-CoA = S-hexadecanoyl-L-cysteinyl-[protein] + CoA</text>
        <dbReference type="Rhea" id="RHEA:36683"/>
        <dbReference type="Rhea" id="RHEA-COMP:10131"/>
        <dbReference type="Rhea" id="RHEA-COMP:11032"/>
        <dbReference type="ChEBI" id="CHEBI:29950"/>
        <dbReference type="ChEBI" id="CHEBI:57287"/>
        <dbReference type="ChEBI" id="CHEBI:57379"/>
        <dbReference type="ChEBI" id="CHEBI:74151"/>
        <dbReference type="EC" id="2.3.1.225"/>
    </reaction>
</comment>
<dbReference type="OrthoDB" id="331948at2759"/>
<dbReference type="VEuPathDB" id="AmoebaDB:DICPUDRAFT_35158"/>
<evidence type="ECO:0000256" key="5">
    <source>
        <dbReference type="ARBA" id="ARBA00023136"/>
    </source>
</evidence>
<dbReference type="PROSITE" id="PS50216">
    <property type="entry name" value="DHHC"/>
    <property type="match status" value="1"/>
</dbReference>
<evidence type="ECO:0000256" key="6">
    <source>
        <dbReference type="ARBA" id="ARBA00023180"/>
    </source>
</evidence>
<dbReference type="GO" id="GO:0006612">
    <property type="term" value="P:protein targeting to membrane"/>
    <property type="evidence" value="ECO:0000318"/>
    <property type="project" value="GO_Central"/>
</dbReference>
<keyword evidence="3 8" id="KW-0812">Transmembrane</keyword>
<dbReference type="InterPro" id="IPR039859">
    <property type="entry name" value="PFA4/ZDH16/20/ERF2-like"/>
</dbReference>
<organism evidence="11 12">
    <name type="scientific">Dictyostelium purpureum</name>
    <name type="common">Slime mold</name>
    <dbReference type="NCBI Taxonomy" id="5786"/>
    <lineage>
        <taxon>Eukaryota</taxon>
        <taxon>Amoebozoa</taxon>
        <taxon>Evosea</taxon>
        <taxon>Eumycetozoa</taxon>
        <taxon>Dictyostelia</taxon>
        <taxon>Dictyosteliales</taxon>
        <taxon>Dictyosteliaceae</taxon>
        <taxon>Dictyostelium</taxon>
    </lineage>
</organism>
<feature type="domain" description="Palmitoyltransferase DHHC" evidence="10">
    <location>
        <begin position="114"/>
        <end position="237"/>
    </location>
</feature>
<feature type="compositionally biased region" description="Low complexity" evidence="9">
    <location>
        <begin position="311"/>
        <end position="326"/>
    </location>
</feature>
<evidence type="ECO:0000256" key="4">
    <source>
        <dbReference type="ARBA" id="ARBA00022989"/>
    </source>
</evidence>
<keyword evidence="7 8" id="KW-0012">Acyltransferase</keyword>
<evidence type="ECO:0000313" key="11">
    <source>
        <dbReference type="EMBL" id="EGC34349.1"/>
    </source>
</evidence>
<accession>F0ZNZ3</accession>
<feature type="transmembrane region" description="Helical" evidence="8">
    <location>
        <begin position="200"/>
        <end position="222"/>
    </location>
</feature>
<dbReference type="GO" id="GO:0019706">
    <property type="term" value="F:protein-cysteine S-palmitoyltransferase activity"/>
    <property type="evidence" value="ECO:0000318"/>
    <property type="project" value="GO_Central"/>
</dbReference>
<evidence type="ECO:0000256" key="2">
    <source>
        <dbReference type="ARBA" id="ARBA00022679"/>
    </source>
</evidence>
<evidence type="ECO:0000256" key="3">
    <source>
        <dbReference type="ARBA" id="ARBA00022692"/>
    </source>
</evidence>
<dbReference type="eggNOG" id="KOG1313">
    <property type="taxonomic scope" value="Eukaryota"/>
</dbReference>
<sequence>MIRRFVKRIDDYGKIFTKFCGPAFVGFASTLITVIAYTYFAVIFPATTSTEDLFYSINMLMDLSVSLFLTFNIYFNYYKAISVPAGYPTFPSVNVGIKCLIGDEADESLITSNIRWNFCKKCSKPKPPRTHHCSVCNRCILKMDHHCPWISGCVGYYNYRYFYLFLAYLWVSVIYVMIHAAPLFFGYSLYTTRYSQLDRILVIVSSIGSFVTFIAIGCFGGFHTIMIAKNETSIENLDRSKNKPSYHLGSIVANFNAVLGEGDYWFSGLLPTNQLPKGNGCYFKTNYIDEQDDENNSNNNDNNRSHTDEASINNNISNSNDDSLKH</sequence>
<dbReference type="KEGG" id="dpp:DICPUDRAFT_35158"/>
<protein>
    <recommendedName>
        <fullName evidence="8">Palmitoyltransferase</fullName>
        <ecNumber evidence="8">2.3.1.225</ecNumber>
    </recommendedName>
</protein>
<feature type="transmembrane region" description="Helical" evidence="8">
    <location>
        <begin position="53"/>
        <end position="75"/>
    </location>
</feature>
<evidence type="ECO:0000256" key="7">
    <source>
        <dbReference type="ARBA" id="ARBA00023315"/>
    </source>
</evidence>
<dbReference type="GO" id="GO:0005794">
    <property type="term" value="C:Golgi apparatus"/>
    <property type="evidence" value="ECO:0000318"/>
    <property type="project" value="GO_Central"/>
</dbReference>
<keyword evidence="6" id="KW-0325">Glycoprotein</keyword>
<evidence type="ECO:0000259" key="10">
    <source>
        <dbReference type="Pfam" id="PF01529"/>
    </source>
</evidence>
<evidence type="ECO:0000313" key="12">
    <source>
        <dbReference type="Proteomes" id="UP000001064"/>
    </source>
</evidence>
<keyword evidence="5 8" id="KW-0472">Membrane</keyword>
<comment type="domain">
    <text evidence="8">The DHHC domain is required for palmitoyltransferase activity.</text>
</comment>
<dbReference type="InterPro" id="IPR001594">
    <property type="entry name" value="Palmitoyltrfase_DHHC"/>
</dbReference>
<dbReference type="GO" id="GO:0016020">
    <property type="term" value="C:membrane"/>
    <property type="evidence" value="ECO:0007669"/>
    <property type="project" value="UniProtKB-SubCell"/>
</dbReference>
<feature type="transmembrane region" description="Helical" evidence="8">
    <location>
        <begin position="21"/>
        <end position="47"/>
    </location>
</feature>
<comment type="similarity">
    <text evidence="8">Belongs to the DHHC palmitoyltransferase family.</text>
</comment>
<keyword evidence="4 8" id="KW-1133">Transmembrane helix</keyword>
<evidence type="ECO:0000256" key="8">
    <source>
        <dbReference type="RuleBase" id="RU079119"/>
    </source>
</evidence>
<dbReference type="OMA" id="FHTIMIA"/>
<reference evidence="12" key="1">
    <citation type="journal article" date="2011" name="Genome Biol.">
        <title>Comparative genomics of the social amoebae Dictyostelium discoideum and Dictyostelium purpureum.</title>
        <authorList>
            <consortium name="US DOE Joint Genome Institute (JGI-PGF)"/>
            <person name="Sucgang R."/>
            <person name="Kuo A."/>
            <person name="Tian X."/>
            <person name="Salerno W."/>
            <person name="Parikh A."/>
            <person name="Feasley C.L."/>
            <person name="Dalin E."/>
            <person name="Tu H."/>
            <person name="Huang E."/>
            <person name="Barry K."/>
            <person name="Lindquist E."/>
            <person name="Shapiro H."/>
            <person name="Bruce D."/>
            <person name="Schmutz J."/>
            <person name="Salamov A."/>
            <person name="Fey P."/>
            <person name="Gaudet P."/>
            <person name="Anjard C."/>
            <person name="Babu M.M."/>
            <person name="Basu S."/>
            <person name="Bushmanova Y."/>
            <person name="van der Wel H."/>
            <person name="Katoh-Kurasawa M."/>
            <person name="Dinh C."/>
            <person name="Coutinho P.M."/>
            <person name="Saito T."/>
            <person name="Elias M."/>
            <person name="Schaap P."/>
            <person name="Kay R.R."/>
            <person name="Henrissat B."/>
            <person name="Eichinger L."/>
            <person name="Rivero F."/>
            <person name="Putnam N.H."/>
            <person name="West C.M."/>
            <person name="Loomis W.F."/>
            <person name="Chisholm R.L."/>
            <person name="Shaulsky G."/>
            <person name="Strassmann J.E."/>
            <person name="Queller D.C."/>
            <person name="Kuspa A."/>
            <person name="Grigoriev I.V."/>
        </authorList>
    </citation>
    <scope>NUCLEOTIDE SEQUENCE [LARGE SCALE GENOMIC DNA]</scope>
    <source>
        <strain evidence="12">QSDP1</strain>
    </source>
</reference>
<feature type="region of interest" description="Disordered" evidence="9">
    <location>
        <begin position="292"/>
        <end position="326"/>
    </location>
</feature>
<dbReference type="PANTHER" id="PTHR12246">
    <property type="entry name" value="PALMITOYLTRANSFERASE ZDHHC16"/>
    <property type="match status" value="1"/>
</dbReference>
<feature type="transmembrane region" description="Helical" evidence="8">
    <location>
        <begin position="161"/>
        <end position="180"/>
    </location>
</feature>
<dbReference type="AlphaFoldDB" id="F0ZNZ3"/>
<evidence type="ECO:0000256" key="9">
    <source>
        <dbReference type="SAM" id="MobiDB-lite"/>
    </source>
</evidence>
<keyword evidence="12" id="KW-1185">Reference proteome</keyword>
<dbReference type="Pfam" id="PF01529">
    <property type="entry name" value="DHHC"/>
    <property type="match status" value="1"/>
</dbReference>
<dbReference type="FunCoup" id="F0ZNZ3">
    <property type="interactions" value="3"/>
</dbReference>
<gene>
    <name evidence="11" type="ORF">DICPUDRAFT_35158</name>
</gene>